<feature type="transmembrane region" description="Helical" evidence="2">
    <location>
        <begin position="100"/>
        <end position="130"/>
    </location>
</feature>
<evidence type="ECO:0000256" key="2">
    <source>
        <dbReference type="SAM" id="Phobius"/>
    </source>
</evidence>
<feature type="domain" description="DUF1468" evidence="3">
    <location>
        <begin position="29"/>
        <end position="166"/>
    </location>
</feature>
<organism evidence="4 5">
    <name type="scientific">Nocardioides astragali</name>
    <dbReference type="NCBI Taxonomy" id="1776736"/>
    <lineage>
        <taxon>Bacteria</taxon>
        <taxon>Bacillati</taxon>
        <taxon>Actinomycetota</taxon>
        <taxon>Actinomycetes</taxon>
        <taxon>Propionibacteriales</taxon>
        <taxon>Nocardioidaceae</taxon>
        <taxon>Nocardioides</taxon>
    </lineage>
</organism>
<dbReference type="Proteomes" id="UP001596524">
    <property type="component" value="Unassembled WGS sequence"/>
</dbReference>
<sequence length="174" mass="17764">MSTYPAAPGDSPGRLGGGRPGPSLPDLMAGGTFVVLGLAFAIGGSRYDVGTALRMGSGYVPIALGSILTVLGLVIVVASFRGVDPTVANADRGPIPWRRMGLLLGAVMFFGFTVRGLGLGPALLVTTFVSALAGRETKPTQALFIAIGLTALCLVVFVALLQLRLPVLGEWLGG</sequence>
<feature type="region of interest" description="Disordered" evidence="1">
    <location>
        <begin position="1"/>
        <end position="21"/>
    </location>
</feature>
<dbReference type="InterPro" id="IPR009936">
    <property type="entry name" value="DUF1468"/>
</dbReference>
<dbReference type="RefSeq" id="WP_255890493.1">
    <property type="nucleotide sequence ID" value="NZ_JAFMZM010000003.1"/>
</dbReference>
<keyword evidence="5" id="KW-1185">Reference proteome</keyword>
<gene>
    <name evidence="4" type="ORF">ACFQO6_00525</name>
</gene>
<feature type="transmembrane region" description="Helical" evidence="2">
    <location>
        <begin position="27"/>
        <end position="47"/>
    </location>
</feature>
<dbReference type="Pfam" id="PF07331">
    <property type="entry name" value="TctB"/>
    <property type="match status" value="1"/>
</dbReference>
<keyword evidence="2" id="KW-0472">Membrane</keyword>
<reference evidence="5" key="1">
    <citation type="journal article" date="2019" name="Int. J. Syst. Evol. Microbiol.">
        <title>The Global Catalogue of Microorganisms (GCM) 10K type strain sequencing project: providing services to taxonomists for standard genome sequencing and annotation.</title>
        <authorList>
            <consortium name="The Broad Institute Genomics Platform"/>
            <consortium name="The Broad Institute Genome Sequencing Center for Infectious Disease"/>
            <person name="Wu L."/>
            <person name="Ma J."/>
        </authorList>
    </citation>
    <scope>NUCLEOTIDE SEQUENCE [LARGE SCALE GENOMIC DNA]</scope>
    <source>
        <strain evidence="5">FCH27</strain>
    </source>
</reference>
<accession>A0ABW2MY93</accession>
<evidence type="ECO:0000259" key="3">
    <source>
        <dbReference type="Pfam" id="PF07331"/>
    </source>
</evidence>
<feature type="transmembrane region" description="Helical" evidence="2">
    <location>
        <begin position="59"/>
        <end position="80"/>
    </location>
</feature>
<keyword evidence="2" id="KW-0812">Transmembrane</keyword>
<evidence type="ECO:0000313" key="4">
    <source>
        <dbReference type="EMBL" id="MFC7358735.1"/>
    </source>
</evidence>
<protein>
    <submittedName>
        <fullName evidence="4">Tripartite tricarboxylate transporter TctB family protein</fullName>
    </submittedName>
</protein>
<evidence type="ECO:0000256" key="1">
    <source>
        <dbReference type="SAM" id="MobiDB-lite"/>
    </source>
</evidence>
<dbReference type="EMBL" id="JBHTCH010000001">
    <property type="protein sequence ID" value="MFC7358735.1"/>
    <property type="molecule type" value="Genomic_DNA"/>
</dbReference>
<feature type="transmembrane region" description="Helical" evidence="2">
    <location>
        <begin position="142"/>
        <end position="163"/>
    </location>
</feature>
<keyword evidence="2" id="KW-1133">Transmembrane helix</keyword>
<comment type="caution">
    <text evidence="4">The sequence shown here is derived from an EMBL/GenBank/DDBJ whole genome shotgun (WGS) entry which is preliminary data.</text>
</comment>
<proteinExistence type="predicted"/>
<evidence type="ECO:0000313" key="5">
    <source>
        <dbReference type="Proteomes" id="UP001596524"/>
    </source>
</evidence>
<name>A0ABW2MY93_9ACTN</name>